<name>X1W1U4_9ZZZZ</name>
<accession>X1W1U4</accession>
<reference evidence="1" key="1">
    <citation type="journal article" date="2014" name="Front. Microbiol.">
        <title>High frequency of phylogenetically diverse reductive dehalogenase-homologous genes in deep subseafloor sedimentary metagenomes.</title>
        <authorList>
            <person name="Kawai M."/>
            <person name="Futagami T."/>
            <person name="Toyoda A."/>
            <person name="Takaki Y."/>
            <person name="Nishi S."/>
            <person name="Hori S."/>
            <person name="Arai W."/>
            <person name="Tsubouchi T."/>
            <person name="Morono Y."/>
            <person name="Uchiyama I."/>
            <person name="Ito T."/>
            <person name="Fujiyama A."/>
            <person name="Inagaki F."/>
            <person name="Takami H."/>
        </authorList>
    </citation>
    <scope>NUCLEOTIDE SEQUENCE</scope>
    <source>
        <strain evidence="1">Expedition CK06-06</strain>
    </source>
</reference>
<gene>
    <name evidence="1" type="ORF">S12H4_62925</name>
</gene>
<comment type="caution">
    <text evidence="1">The sequence shown here is derived from an EMBL/GenBank/DDBJ whole genome shotgun (WGS) entry which is preliminary data.</text>
</comment>
<sequence>KLTQIKPKLGKLLTSTEKRLRKAILIETIVKKIRKLKIHYEMGPG</sequence>
<organism evidence="1">
    <name type="scientific">marine sediment metagenome</name>
    <dbReference type="NCBI Taxonomy" id="412755"/>
    <lineage>
        <taxon>unclassified sequences</taxon>
        <taxon>metagenomes</taxon>
        <taxon>ecological metagenomes</taxon>
    </lineage>
</organism>
<dbReference type="EMBL" id="BARW01042477">
    <property type="protein sequence ID" value="GAJ22560.1"/>
    <property type="molecule type" value="Genomic_DNA"/>
</dbReference>
<feature type="non-terminal residue" evidence="1">
    <location>
        <position position="1"/>
    </location>
</feature>
<evidence type="ECO:0000313" key="1">
    <source>
        <dbReference type="EMBL" id="GAJ22560.1"/>
    </source>
</evidence>
<proteinExistence type="predicted"/>
<dbReference type="AlphaFoldDB" id="X1W1U4"/>
<protein>
    <submittedName>
        <fullName evidence="1">Uncharacterized protein</fullName>
    </submittedName>
</protein>